<evidence type="ECO:0000313" key="3">
    <source>
        <dbReference type="Proteomes" id="UP001157418"/>
    </source>
</evidence>
<evidence type="ECO:0000313" key="2">
    <source>
        <dbReference type="EMBL" id="CAH1417093.1"/>
    </source>
</evidence>
<sequence length="105" mass="12033">MDMLAFSGCTHGCTDEEADELKRMRYLGFKKTIRLDRKELINLIDLHQNGTISWIEFSGAVKMAHGKRIGQPDDRWNVATKPKEEDYFYANPQECFGDATVNSDT</sequence>
<keyword evidence="3" id="KW-1185">Reference proteome</keyword>
<dbReference type="PROSITE" id="PS50222">
    <property type="entry name" value="EF_HAND_2"/>
    <property type="match status" value="1"/>
</dbReference>
<dbReference type="PANTHER" id="PTHR31741">
    <property type="entry name" value="OS02G0726500 PROTEIN-RELATED"/>
    <property type="match status" value="1"/>
</dbReference>
<dbReference type="EMBL" id="CAKMRJ010000002">
    <property type="protein sequence ID" value="CAH1417093.1"/>
    <property type="molecule type" value="Genomic_DNA"/>
</dbReference>
<dbReference type="InterPro" id="IPR002048">
    <property type="entry name" value="EF_hand_dom"/>
</dbReference>
<gene>
    <name evidence="2" type="ORF">LVIROSA_LOCUS4806</name>
</gene>
<dbReference type="GO" id="GO:0005509">
    <property type="term" value="F:calcium ion binding"/>
    <property type="evidence" value="ECO:0007669"/>
    <property type="project" value="InterPro"/>
</dbReference>
<organism evidence="2 3">
    <name type="scientific">Lactuca virosa</name>
    <dbReference type="NCBI Taxonomy" id="75947"/>
    <lineage>
        <taxon>Eukaryota</taxon>
        <taxon>Viridiplantae</taxon>
        <taxon>Streptophyta</taxon>
        <taxon>Embryophyta</taxon>
        <taxon>Tracheophyta</taxon>
        <taxon>Spermatophyta</taxon>
        <taxon>Magnoliopsida</taxon>
        <taxon>eudicotyledons</taxon>
        <taxon>Gunneridae</taxon>
        <taxon>Pentapetalae</taxon>
        <taxon>asterids</taxon>
        <taxon>campanulids</taxon>
        <taxon>Asterales</taxon>
        <taxon>Asteraceae</taxon>
        <taxon>Cichorioideae</taxon>
        <taxon>Cichorieae</taxon>
        <taxon>Lactucinae</taxon>
        <taxon>Lactuca</taxon>
    </lineage>
</organism>
<dbReference type="GO" id="GO:0009507">
    <property type="term" value="C:chloroplast"/>
    <property type="evidence" value="ECO:0007669"/>
    <property type="project" value="TreeGrafter"/>
</dbReference>
<comment type="caution">
    <text evidence="2">The sequence shown here is derived from an EMBL/GenBank/DDBJ whole genome shotgun (WGS) entry which is preliminary data.</text>
</comment>
<feature type="domain" description="EF-hand" evidence="1">
    <location>
        <begin position="32"/>
        <end position="67"/>
    </location>
</feature>
<accession>A0AAU9LXF9</accession>
<dbReference type="PANTHER" id="PTHR31741:SF51">
    <property type="entry name" value="RHAMNOGALACTURONAN I RHAMNOSYLTRANSFERASE 1"/>
    <property type="match status" value="1"/>
</dbReference>
<dbReference type="Proteomes" id="UP001157418">
    <property type="component" value="Unassembled WGS sequence"/>
</dbReference>
<proteinExistence type="predicted"/>
<name>A0AAU9LXF9_9ASTR</name>
<reference evidence="2 3" key="1">
    <citation type="submission" date="2022-01" db="EMBL/GenBank/DDBJ databases">
        <authorList>
            <person name="Xiong W."/>
            <person name="Schranz E."/>
        </authorList>
    </citation>
    <scope>NUCLEOTIDE SEQUENCE [LARGE SCALE GENOMIC DNA]</scope>
</reference>
<protein>
    <recommendedName>
        <fullName evidence="1">EF-hand domain-containing protein</fullName>
    </recommendedName>
</protein>
<evidence type="ECO:0000259" key="1">
    <source>
        <dbReference type="PROSITE" id="PS50222"/>
    </source>
</evidence>
<dbReference type="AlphaFoldDB" id="A0AAU9LXF9"/>